<dbReference type="Proteomes" id="UP000292307">
    <property type="component" value="Chromosome"/>
</dbReference>
<gene>
    <name evidence="8" type="primary">gstA</name>
    <name evidence="9" type="ORF">EYF70_00230</name>
    <name evidence="8" type="ORF">GCM10007387_28460</name>
</gene>
<dbReference type="InterPro" id="IPR040079">
    <property type="entry name" value="Glutathione_S-Trfase"/>
</dbReference>
<dbReference type="PANTHER" id="PTHR44051">
    <property type="entry name" value="GLUTATHIONE S-TRANSFERASE-RELATED"/>
    <property type="match status" value="1"/>
</dbReference>
<feature type="domain" description="GST C-terminal" evidence="7">
    <location>
        <begin position="108"/>
        <end position="244"/>
    </location>
</feature>
<reference evidence="8" key="1">
    <citation type="journal article" date="2014" name="Int. J. Syst. Evol. Microbiol.">
        <title>Complete genome sequence of Corynebacterium casei LMG S-19264T (=DSM 44701T), isolated from a smear-ripened cheese.</title>
        <authorList>
            <consortium name="US DOE Joint Genome Institute (JGI-PGF)"/>
            <person name="Walter F."/>
            <person name="Albersmeier A."/>
            <person name="Kalinowski J."/>
            <person name="Ruckert C."/>
        </authorList>
    </citation>
    <scope>NUCLEOTIDE SEQUENCE</scope>
    <source>
        <strain evidence="8">KCTC 12343</strain>
    </source>
</reference>
<dbReference type="EC" id="2.5.1.18" evidence="1"/>
<reference evidence="9 10" key="2">
    <citation type="submission" date="2019-02" db="EMBL/GenBank/DDBJ databases">
        <title>Draft Genome Sequences of Six Type Strains of the Genus Massilia.</title>
        <authorList>
            <person name="Miess H."/>
            <person name="Frediansyhah A."/>
            <person name="Gross H."/>
        </authorList>
    </citation>
    <scope>NUCLEOTIDE SEQUENCE [LARGE SCALE GENOMIC DNA]</scope>
    <source>
        <strain evidence="9 10">DSM 17472</strain>
    </source>
</reference>
<dbReference type="Pfam" id="PF02798">
    <property type="entry name" value="GST_N"/>
    <property type="match status" value="1"/>
</dbReference>
<dbReference type="InterPro" id="IPR004045">
    <property type="entry name" value="Glutathione_S-Trfase_N"/>
</dbReference>
<organism evidence="8 11">
    <name type="scientific">Pseudoduganella albidiflava</name>
    <dbReference type="NCBI Taxonomy" id="321983"/>
    <lineage>
        <taxon>Bacteria</taxon>
        <taxon>Pseudomonadati</taxon>
        <taxon>Pseudomonadota</taxon>
        <taxon>Betaproteobacteria</taxon>
        <taxon>Burkholderiales</taxon>
        <taxon>Oxalobacteraceae</taxon>
        <taxon>Telluria group</taxon>
        <taxon>Pseudoduganella</taxon>
    </lineage>
</organism>
<dbReference type="EMBL" id="CP036401">
    <property type="protein sequence ID" value="QBH99433.1"/>
    <property type="molecule type" value="Genomic_DNA"/>
</dbReference>
<evidence type="ECO:0000259" key="7">
    <source>
        <dbReference type="PROSITE" id="PS50405"/>
    </source>
</evidence>
<dbReference type="EMBL" id="BMWV01000006">
    <property type="protein sequence ID" value="GGY44810.1"/>
    <property type="molecule type" value="Genomic_DNA"/>
</dbReference>
<dbReference type="Proteomes" id="UP000628442">
    <property type="component" value="Unassembled WGS sequence"/>
</dbReference>
<dbReference type="Gene3D" id="3.40.30.10">
    <property type="entry name" value="Glutaredoxin"/>
    <property type="match status" value="1"/>
</dbReference>
<keyword evidence="10" id="KW-1185">Reference proteome</keyword>
<dbReference type="InterPro" id="IPR036249">
    <property type="entry name" value="Thioredoxin-like_sf"/>
</dbReference>
<dbReference type="SFLD" id="SFLDG00358">
    <property type="entry name" value="Main_(cytGST)"/>
    <property type="match status" value="1"/>
</dbReference>
<evidence type="ECO:0000259" key="6">
    <source>
        <dbReference type="PROSITE" id="PS50404"/>
    </source>
</evidence>
<evidence type="ECO:0000256" key="2">
    <source>
        <dbReference type="ARBA" id="ARBA00022679"/>
    </source>
</evidence>
<feature type="domain" description="GST N-terminal" evidence="6">
    <location>
        <begin position="1"/>
        <end position="81"/>
    </location>
</feature>
<comment type="similarity">
    <text evidence="4">Belongs to the GST superfamily.</text>
</comment>
<dbReference type="AlphaFoldDB" id="A0A411WRY1"/>
<proteinExistence type="inferred from homology"/>
<dbReference type="Gene3D" id="1.20.1050.10">
    <property type="match status" value="1"/>
</dbReference>
<dbReference type="SFLD" id="SFLDS00019">
    <property type="entry name" value="Glutathione_Transferase_(cytos"/>
    <property type="match status" value="1"/>
</dbReference>
<evidence type="ECO:0000313" key="8">
    <source>
        <dbReference type="EMBL" id="GGY44810.1"/>
    </source>
</evidence>
<evidence type="ECO:0000313" key="11">
    <source>
        <dbReference type="Proteomes" id="UP000628442"/>
    </source>
</evidence>
<dbReference type="GO" id="GO:0004364">
    <property type="term" value="F:glutathione transferase activity"/>
    <property type="evidence" value="ECO:0007669"/>
    <property type="project" value="UniProtKB-EC"/>
</dbReference>
<dbReference type="PROSITE" id="PS50404">
    <property type="entry name" value="GST_NTER"/>
    <property type="match status" value="1"/>
</dbReference>
<dbReference type="RefSeq" id="WP_131143589.1">
    <property type="nucleotide sequence ID" value="NZ_BMWV01000006.1"/>
</dbReference>
<dbReference type="CDD" id="cd03189">
    <property type="entry name" value="GST_C_GTT1_like"/>
    <property type="match status" value="1"/>
</dbReference>
<evidence type="ECO:0000256" key="1">
    <source>
        <dbReference type="ARBA" id="ARBA00012452"/>
    </source>
</evidence>
<dbReference type="Pfam" id="PF00043">
    <property type="entry name" value="GST_C"/>
    <property type="match status" value="1"/>
</dbReference>
<reference evidence="8" key="3">
    <citation type="submission" date="2022-12" db="EMBL/GenBank/DDBJ databases">
        <authorList>
            <person name="Sun Q."/>
            <person name="Kim S."/>
        </authorList>
    </citation>
    <scope>NUCLEOTIDE SEQUENCE</scope>
    <source>
        <strain evidence="8">KCTC 12343</strain>
    </source>
</reference>
<dbReference type="CDD" id="cd03046">
    <property type="entry name" value="GST_N_GTT1_like"/>
    <property type="match status" value="1"/>
</dbReference>
<dbReference type="GO" id="GO:0005737">
    <property type="term" value="C:cytoplasm"/>
    <property type="evidence" value="ECO:0007669"/>
    <property type="project" value="UniProtKB-ARBA"/>
</dbReference>
<sequence>MITVHHLNNSRSQRVLWLLEELGLPYQVVRYQRDARTMLAPPELKAVHPLGKSPVIVDGDCTVAESGAIIEYLMDQYDGSELRGSESRDGEPRESEPRQGRLRPPARTPEKRRWTYFLHYAEGSMMPPLLMKLIFDRVETAPAPFFVKPIARGIAQKVKSNYILPQIRQHLDYLEGELGRHEWFAGDAFSAADIQMSFPLEAAASRGGLDAASHPKLAAFLERIHARPAYQRALEQGGPYELLR</sequence>
<keyword evidence="2" id="KW-0808">Transferase</keyword>
<dbReference type="OrthoDB" id="9810080at2"/>
<name>A0A411WRY1_9BURK</name>
<dbReference type="PROSITE" id="PS50405">
    <property type="entry name" value="GST_CTER"/>
    <property type="match status" value="1"/>
</dbReference>
<dbReference type="InterPro" id="IPR004046">
    <property type="entry name" value="GST_C"/>
</dbReference>
<feature type="region of interest" description="Disordered" evidence="5">
    <location>
        <begin position="80"/>
        <end position="107"/>
    </location>
</feature>
<dbReference type="InterPro" id="IPR036282">
    <property type="entry name" value="Glutathione-S-Trfase_C_sf"/>
</dbReference>
<dbReference type="InterPro" id="IPR010987">
    <property type="entry name" value="Glutathione-S-Trfase_C-like"/>
</dbReference>
<dbReference type="PANTHER" id="PTHR44051:SF9">
    <property type="entry name" value="GLUTATHIONE S-TRANSFERASE 1"/>
    <property type="match status" value="1"/>
</dbReference>
<comment type="catalytic activity">
    <reaction evidence="3">
        <text>RX + glutathione = an S-substituted glutathione + a halide anion + H(+)</text>
        <dbReference type="Rhea" id="RHEA:16437"/>
        <dbReference type="ChEBI" id="CHEBI:15378"/>
        <dbReference type="ChEBI" id="CHEBI:16042"/>
        <dbReference type="ChEBI" id="CHEBI:17792"/>
        <dbReference type="ChEBI" id="CHEBI:57925"/>
        <dbReference type="ChEBI" id="CHEBI:90779"/>
        <dbReference type="EC" id="2.5.1.18"/>
    </reaction>
</comment>
<dbReference type="SUPFAM" id="SSF52833">
    <property type="entry name" value="Thioredoxin-like"/>
    <property type="match status" value="1"/>
</dbReference>
<dbReference type="SUPFAM" id="SSF47616">
    <property type="entry name" value="GST C-terminal domain-like"/>
    <property type="match status" value="1"/>
</dbReference>
<protein>
    <recommendedName>
        <fullName evidence="1">glutathione transferase</fullName>
        <ecNumber evidence="1">2.5.1.18</ecNumber>
    </recommendedName>
</protein>
<dbReference type="FunFam" id="3.40.30.10:FF:000156">
    <property type="entry name" value="Glutathione S-transferase 1"/>
    <property type="match status" value="1"/>
</dbReference>
<accession>A0A411WRY1</accession>
<evidence type="ECO:0000256" key="5">
    <source>
        <dbReference type="SAM" id="MobiDB-lite"/>
    </source>
</evidence>
<evidence type="ECO:0000256" key="4">
    <source>
        <dbReference type="RuleBase" id="RU003494"/>
    </source>
</evidence>
<feature type="compositionally biased region" description="Basic and acidic residues" evidence="5">
    <location>
        <begin position="80"/>
        <end position="99"/>
    </location>
</feature>
<evidence type="ECO:0000256" key="3">
    <source>
        <dbReference type="ARBA" id="ARBA00047960"/>
    </source>
</evidence>
<evidence type="ECO:0000313" key="10">
    <source>
        <dbReference type="Proteomes" id="UP000292307"/>
    </source>
</evidence>
<evidence type="ECO:0000313" key="9">
    <source>
        <dbReference type="EMBL" id="QBH99433.1"/>
    </source>
</evidence>
<dbReference type="GO" id="GO:0004601">
    <property type="term" value="F:peroxidase activity"/>
    <property type="evidence" value="ECO:0007669"/>
    <property type="project" value="UniProtKB-ARBA"/>
</dbReference>